<proteinExistence type="inferred from homology"/>
<dbReference type="PANTHER" id="PTHR42943:SF2">
    <property type="entry name" value="GLUTATHIONE S-TRANSFERASE KAPPA 1"/>
    <property type="match status" value="1"/>
</dbReference>
<evidence type="ECO:0000259" key="3">
    <source>
        <dbReference type="Pfam" id="PF01323"/>
    </source>
</evidence>
<dbReference type="Proteomes" id="UP000199412">
    <property type="component" value="Unassembled WGS sequence"/>
</dbReference>
<dbReference type="InterPro" id="IPR014440">
    <property type="entry name" value="HCCAis_GSTk"/>
</dbReference>
<comment type="similarity">
    <text evidence="1">Belongs to the GST superfamily. NadH family.</text>
</comment>
<organism evidence="4 5">
    <name type="scientific">Rhodospira trueperi</name>
    <dbReference type="NCBI Taxonomy" id="69960"/>
    <lineage>
        <taxon>Bacteria</taxon>
        <taxon>Pseudomonadati</taxon>
        <taxon>Pseudomonadota</taxon>
        <taxon>Alphaproteobacteria</taxon>
        <taxon>Rhodospirillales</taxon>
        <taxon>Rhodospirillaceae</taxon>
        <taxon>Rhodospira</taxon>
    </lineage>
</organism>
<evidence type="ECO:0000313" key="5">
    <source>
        <dbReference type="Proteomes" id="UP000199412"/>
    </source>
</evidence>
<dbReference type="OrthoDB" id="5244108at2"/>
<dbReference type="CDD" id="cd03022">
    <property type="entry name" value="DsbA_HCCA_Iso"/>
    <property type="match status" value="1"/>
</dbReference>
<dbReference type="EMBL" id="FNAP01000001">
    <property type="protein sequence ID" value="SDD78245.1"/>
    <property type="molecule type" value="Genomic_DNA"/>
</dbReference>
<dbReference type="InterPro" id="IPR051924">
    <property type="entry name" value="GST_Kappa/NadH"/>
</dbReference>
<sequence length="199" mass="21837">MSRTVTYYFSLNSPWSYLGGDRLAAIARRRGATVDVRPVDVMRLFRESGSQPLSQRPKARQDYRLWEIKRWGRRLDIPVLPYPDAFPCDERLAAACVLVVKAGGGDALRLATALGGALWVDNRDLSAHEVVADVLTADGFEAGAALAEAEGRADHWETERQANTDAALAAGAFGVPTYVVGEEPFWGQDRLDFVEEALA</sequence>
<evidence type="ECO:0000256" key="1">
    <source>
        <dbReference type="PIRNR" id="PIRNR006386"/>
    </source>
</evidence>
<dbReference type="AlphaFoldDB" id="A0A1G6XLD5"/>
<evidence type="ECO:0000313" key="4">
    <source>
        <dbReference type="EMBL" id="SDD78245.1"/>
    </source>
</evidence>
<dbReference type="InterPro" id="IPR036249">
    <property type="entry name" value="Thioredoxin-like_sf"/>
</dbReference>
<feature type="active site" description="Nucleophile" evidence="2">
    <location>
        <position position="13"/>
    </location>
</feature>
<dbReference type="GO" id="GO:0004364">
    <property type="term" value="F:glutathione transferase activity"/>
    <property type="evidence" value="ECO:0007669"/>
    <property type="project" value="TreeGrafter"/>
</dbReference>
<reference evidence="4 5" key="1">
    <citation type="submission" date="2016-10" db="EMBL/GenBank/DDBJ databases">
        <authorList>
            <person name="de Groot N.N."/>
        </authorList>
    </citation>
    <scope>NUCLEOTIDE SEQUENCE [LARGE SCALE GENOMIC DNA]</scope>
    <source>
        <strain evidence="4 5">ATCC 700224</strain>
    </source>
</reference>
<dbReference type="EC" id="5.99.1.4" evidence="1"/>
<dbReference type="InterPro" id="IPR044087">
    <property type="entry name" value="NahD-like"/>
</dbReference>
<accession>A0A1G6XLD5</accession>
<dbReference type="GO" id="GO:0006749">
    <property type="term" value="P:glutathione metabolic process"/>
    <property type="evidence" value="ECO:0007669"/>
    <property type="project" value="TreeGrafter"/>
</dbReference>
<dbReference type="GO" id="GO:0018845">
    <property type="term" value="F:2-hydroxychromene-2-carboxylate isomerase activity"/>
    <property type="evidence" value="ECO:0007669"/>
    <property type="project" value="UniProtKB-UniRule"/>
</dbReference>
<dbReference type="PIRSF" id="PIRSF006386">
    <property type="entry name" value="HCCAis_GSTk"/>
    <property type="match status" value="1"/>
</dbReference>
<keyword evidence="1 4" id="KW-0413">Isomerase</keyword>
<feature type="domain" description="DSBA-like thioredoxin" evidence="3">
    <location>
        <begin position="4"/>
        <end position="199"/>
    </location>
</feature>
<dbReference type="SUPFAM" id="SSF52833">
    <property type="entry name" value="Thioredoxin-like"/>
    <property type="match status" value="1"/>
</dbReference>
<dbReference type="RefSeq" id="WP_092781591.1">
    <property type="nucleotide sequence ID" value="NZ_FNAP01000001.1"/>
</dbReference>
<dbReference type="PANTHER" id="PTHR42943">
    <property type="entry name" value="GLUTATHIONE S-TRANSFERASE KAPPA"/>
    <property type="match status" value="1"/>
</dbReference>
<evidence type="ECO:0000256" key="2">
    <source>
        <dbReference type="PIRSR" id="PIRSR006386-1"/>
    </source>
</evidence>
<dbReference type="Pfam" id="PF01323">
    <property type="entry name" value="DSBA"/>
    <property type="match status" value="1"/>
</dbReference>
<dbReference type="Gene3D" id="3.40.30.10">
    <property type="entry name" value="Glutaredoxin"/>
    <property type="match status" value="1"/>
</dbReference>
<comment type="catalytic activity">
    <reaction evidence="1">
        <text>2-hydroxychromene-2-carboxylate = (3E)-4-(2-hydroxyphenyl)-2-oxobut-3-enoate</text>
        <dbReference type="Rhea" id="RHEA:27401"/>
        <dbReference type="ChEBI" id="CHEBI:59350"/>
        <dbReference type="ChEBI" id="CHEBI:59353"/>
        <dbReference type="EC" id="5.99.1.4"/>
    </reaction>
</comment>
<dbReference type="GO" id="GO:0004602">
    <property type="term" value="F:glutathione peroxidase activity"/>
    <property type="evidence" value="ECO:0007669"/>
    <property type="project" value="TreeGrafter"/>
</dbReference>
<dbReference type="STRING" id="69960.SAMN05421720_101525"/>
<name>A0A1G6XLD5_9PROT</name>
<protein>
    <recommendedName>
        <fullName evidence="1">2-hydroxychromene-2-carboxylate isomerase</fullName>
        <ecNumber evidence="1">5.99.1.4</ecNumber>
    </recommendedName>
</protein>
<dbReference type="GO" id="GO:1901170">
    <property type="term" value="P:naphthalene catabolic process"/>
    <property type="evidence" value="ECO:0007669"/>
    <property type="project" value="InterPro"/>
</dbReference>
<keyword evidence="5" id="KW-1185">Reference proteome</keyword>
<dbReference type="InterPro" id="IPR001853">
    <property type="entry name" value="DSBA-like_thioredoxin_dom"/>
</dbReference>
<gene>
    <name evidence="4" type="ORF">SAMN05421720_101525</name>
</gene>